<evidence type="ECO:0000313" key="3">
    <source>
        <dbReference type="Proteomes" id="UP000034581"/>
    </source>
</evidence>
<proteinExistence type="predicted"/>
<dbReference type="STRING" id="1618350.UR67_C0002G0045"/>
<feature type="transmembrane region" description="Helical" evidence="1">
    <location>
        <begin position="35"/>
        <end position="54"/>
    </location>
</feature>
<evidence type="ECO:0000256" key="1">
    <source>
        <dbReference type="SAM" id="Phobius"/>
    </source>
</evidence>
<keyword evidence="1" id="KW-1133">Transmembrane helix</keyword>
<accession>A0A0G0E3N0</accession>
<feature type="transmembrane region" description="Helical" evidence="1">
    <location>
        <begin position="206"/>
        <end position="224"/>
    </location>
</feature>
<comment type="caution">
    <text evidence="2">The sequence shown here is derived from an EMBL/GenBank/DDBJ whole genome shotgun (WGS) entry which is preliminary data.</text>
</comment>
<keyword evidence="1" id="KW-0472">Membrane</keyword>
<feature type="transmembrane region" description="Helical" evidence="1">
    <location>
        <begin position="122"/>
        <end position="143"/>
    </location>
</feature>
<evidence type="ECO:0000313" key="2">
    <source>
        <dbReference type="EMBL" id="KKP69925.1"/>
    </source>
</evidence>
<dbReference type="Proteomes" id="UP000034581">
    <property type="component" value="Unassembled WGS sequence"/>
</dbReference>
<keyword evidence="1" id="KW-0812">Transmembrane</keyword>
<feature type="transmembrane region" description="Helical" evidence="1">
    <location>
        <begin position="149"/>
        <end position="170"/>
    </location>
</feature>
<feature type="transmembrane region" description="Helical" evidence="1">
    <location>
        <begin position="236"/>
        <end position="253"/>
    </location>
</feature>
<gene>
    <name evidence="2" type="ORF">UR67_C0002G0045</name>
</gene>
<feature type="transmembrane region" description="Helical" evidence="1">
    <location>
        <begin position="12"/>
        <end position="29"/>
    </location>
</feature>
<feature type="transmembrane region" description="Helical" evidence="1">
    <location>
        <begin position="61"/>
        <end position="79"/>
    </location>
</feature>
<feature type="transmembrane region" description="Helical" evidence="1">
    <location>
        <begin position="91"/>
        <end position="110"/>
    </location>
</feature>
<sequence length="254" mass="29985">MNFGILTKRKKITIISVIITVIFFLFNYFDISLYLKFIVGAMITYFLCLWAFDFDLKRSEYIILPIMPILFYLSMSLLYPILEKLNIKYLVYPFILLGMYILLLTFNILNISTFKPIPLSKAAWISLSLWRFIISFLVYTYLFWFHFNWYVIVSLIFVFSIFIAYPSFYLLIHQLGRGERSLFYIIVVTLAVVEVGFLLTFWKLPFFGSGLILGALVYIVTGILEAHLKAQLDREFFWEYGVVALFAMLLMIFL</sequence>
<dbReference type="AlphaFoldDB" id="A0A0G0E3N0"/>
<dbReference type="EMBL" id="LBQB01000002">
    <property type="protein sequence ID" value="KKP69925.1"/>
    <property type="molecule type" value="Genomic_DNA"/>
</dbReference>
<protein>
    <submittedName>
        <fullName evidence="2">Uncharacterized protein</fullName>
    </submittedName>
</protein>
<feature type="transmembrane region" description="Helical" evidence="1">
    <location>
        <begin position="182"/>
        <end position="200"/>
    </location>
</feature>
<organism evidence="2 3">
    <name type="scientific">candidate division CPR3 bacterium GW2011_GWF2_35_18</name>
    <dbReference type="NCBI Taxonomy" id="1618350"/>
    <lineage>
        <taxon>Bacteria</taxon>
        <taxon>Bacteria division CPR3</taxon>
    </lineage>
</organism>
<name>A0A0G0E3N0_UNCC3</name>
<reference evidence="2 3" key="1">
    <citation type="journal article" date="2015" name="Nature">
        <title>rRNA introns, odd ribosomes, and small enigmatic genomes across a large radiation of phyla.</title>
        <authorList>
            <person name="Brown C.T."/>
            <person name="Hug L.A."/>
            <person name="Thomas B.C."/>
            <person name="Sharon I."/>
            <person name="Castelle C.J."/>
            <person name="Singh A."/>
            <person name="Wilkins M.J."/>
            <person name="Williams K.H."/>
            <person name="Banfield J.F."/>
        </authorList>
    </citation>
    <scope>NUCLEOTIDE SEQUENCE [LARGE SCALE GENOMIC DNA]</scope>
</reference>